<dbReference type="Pfam" id="PF00532">
    <property type="entry name" value="Peripla_BP_1"/>
    <property type="match status" value="1"/>
</dbReference>
<evidence type="ECO:0000256" key="1">
    <source>
        <dbReference type="ARBA" id="ARBA00022491"/>
    </source>
</evidence>
<keyword evidence="7" id="KW-1185">Reference proteome</keyword>
<dbReference type="PANTHER" id="PTHR30146:SF95">
    <property type="entry name" value="RIBOSE OPERON REPRESSOR"/>
    <property type="match status" value="1"/>
</dbReference>
<dbReference type="CDD" id="cd01392">
    <property type="entry name" value="HTH_LacI"/>
    <property type="match status" value="1"/>
</dbReference>
<keyword evidence="1" id="KW-0678">Repressor</keyword>
<dbReference type="SUPFAM" id="SSF47413">
    <property type="entry name" value="lambda repressor-like DNA-binding domains"/>
    <property type="match status" value="1"/>
</dbReference>
<protein>
    <submittedName>
        <fullName evidence="6">LacI family transcriptional regulator</fullName>
    </submittedName>
</protein>
<dbReference type="Gene3D" id="3.40.50.2300">
    <property type="match status" value="2"/>
</dbReference>
<keyword evidence="3" id="KW-0238">DNA-binding</keyword>
<gene>
    <name evidence="6" type="ORF">LKD31_11985</name>
</gene>
<dbReference type="InterPro" id="IPR028082">
    <property type="entry name" value="Peripla_BP_I"/>
</dbReference>
<dbReference type="Pfam" id="PF00356">
    <property type="entry name" value="LacI"/>
    <property type="match status" value="1"/>
</dbReference>
<evidence type="ECO:0000259" key="5">
    <source>
        <dbReference type="PROSITE" id="PS50932"/>
    </source>
</evidence>
<evidence type="ECO:0000256" key="3">
    <source>
        <dbReference type="ARBA" id="ARBA00023125"/>
    </source>
</evidence>
<evidence type="ECO:0000313" key="7">
    <source>
        <dbReference type="Proteomes" id="UP001199424"/>
    </source>
</evidence>
<organism evidence="6 7">
    <name type="scientific">Hominenteromicrobium mulieris</name>
    <dbReference type="NCBI Taxonomy" id="2885357"/>
    <lineage>
        <taxon>Bacteria</taxon>
        <taxon>Bacillati</taxon>
        <taxon>Bacillota</taxon>
        <taxon>Clostridia</taxon>
        <taxon>Eubacteriales</taxon>
        <taxon>Oscillospiraceae</taxon>
        <taxon>Hominenteromicrobium</taxon>
    </lineage>
</organism>
<evidence type="ECO:0000313" key="6">
    <source>
        <dbReference type="EMBL" id="MCC2137725.1"/>
    </source>
</evidence>
<dbReference type="Gene3D" id="1.10.260.40">
    <property type="entry name" value="lambda repressor-like DNA-binding domains"/>
    <property type="match status" value="1"/>
</dbReference>
<dbReference type="InterPro" id="IPR000843">
    <property type="entry name" value="HTH_LacI"/>
</dbReference>
<evidence type="ECO:0000256" key="4">
    <source>
        <dbReference type="ARBA" id="ARBA00023163"/>
    </source>
</evidence>
<dbReference type="GO" id="GO:0000976">
    <property type="term" value="F:transcription cis-regulatory region binding"/>
    <property type="evidence" value="ECO:0007669"/>
    <property type="project" value="TreeGrafter"/>
</dbReference>
<dbReference type="CDD" id="cd06291">
    <property type="entry name" value="PBP1_Qymf-like"/>
    <property type="match status" value="1"/>
</dbReference>
<feature type="domain" description="HTH lacI-type" evidence="5">
    <location>
        <begin position="2"/>
        <end position="56"/>
    </location>
</feature>
<dbReference type="PROSITE" id="PS50932">
    <property type="entry name" value="HTH_LACI_2"/>
    <property type="match status" value="1"/>
</dbReference>
<accession>A0AAE3AMY9</accession>
<keyword evidence="4" id="KW-0804">Transcription</keyword>
<evidence type="ECO:0000256" key="2">
    <source>
        <dbReference type="ARBA" id="ARBA00023015"/>
    </source>
</evidence>
<dbReference type="AlphaFoldDB" id="A0AAE3AMY9"/>
<comment type="caution">
    <text evidence="6">The sequence shown here is derived from an EMBL/GenBank/DDBJ whole genome shotgun (WGS) entry which is preliminary data.</text>
</comment>
<dbReference type="EMBL" id="JAJEQC010000014">
    <property type="protein sequence ID" value="MCC2137725.1"/>
    <property type="molecule type" value="Genomic_DNA"/>
</dbReference>
<name>A0AAE3AMY9_9FIRM</name>
<dbReference type="InterPro" id="IPR001761">
    <property type="entry name" value="Peripla_BP/Lac1_sug-bd_dom"/>
</dbReference>
<dbReference type="SMART" id="SM00354">
    <property type="entry name" value="HTH_LACI"/>
    <property type="match status" value="1"/>
</dbReference>
<dbReference type="RefSeq" id="WP_308449880.1">
    <property type="nucleotide sequence ID" value="NZ_JAJEQC010000014.1"/>
</dbReference>
<dbReference type="PANTHER" id="PTHR30146">
    <property type="entry name" value="LACI-RELATED TRANSCRIPTIONAL REPRESSOR"/>
    <property type="match status" value="1"/>
</dbReference>
<sequence>MATLKDVAEKVGVSITTVSRVMNGRGAISRETRDKVFAAMKELNYFPNEMARSLGNKSSHLIGLIVPYIDHAFFGILTAAIEEACYKSGYKLFFCTSGGNPNRERELFKMLCANNVAGVLVCSRITDESLYMQTDVPIVTIERMIEDVPSVSCDNYKGGVLAAQELLLASGCKSPLLFGNRIISNQLPASLRYKGFQDACARNGSPCSEYYIDAEDLFGKNLGEDVYKALKQFPETDGIFATSDVLAARIMNTLNDADEADTFGRIPVIGFDGVDISTYCEISTIAQPIRQMGALAVQILIQRINGQIVPERSILPVSLIRRKTSGPNFVKV</sequence>
<dbReference type="SUPFAM" id="SSF53822">
    <property type="entry name" value="Periplasmic binding protein-like I"/>
    <property type="match status" value="1"/>
</dbReference>
<keyword evidence="2" id="KW-0805">Transcription regulation</keyword>
<dbReference type="GO" id="GO:0003700">
    <property type="term" value="F:DNA-binding transcription factor activity"/>
    <property type="evidence" value="ECO:0007669"/>
    <property type="project" value="TreeGrafter"/>
</dbReference>
<proteinExistence type="predicted"/>
<dbReference type="InterPro" id="IPR010982">
    <property type="entry name" value="Lambda_DNA-bd_dom_sf"/>
</dbReference>
<dbReference type="PROSITE" id="PS00356">
    <property type="entry name" value="HTH_LACI_1"/>
    <property type="match status" value="1"/>
</dbReference>
<reference evidence="6" key="1">
    <citation type="submission" date="2021-10" db="EMBL/GenBank/DDBJ databases">
        <title>Anaerobic single-cell dispensing facilitates the cultivation of human gut bacteria.</title>
        <authorList>
            <person name="Afrizal A."/>
        </authorList>
    </citation>
    <scope>NUCLEOTIDE SEQUENCE</scope>
    <source>
        <strain evidence="6">CLA-AA-H250</strain>
    </source>
</reference>
<dbReference type="Proteomes" id="UP001199424">
    <property type="component" value="Unassembled WGS sequence"/>
</dbReference>
<dbReference type="PRINTS" id="PR00036">
    <property type="entry name" value="HTHLACI"/>
</dbReference>